<dbReference type="InterPro" id="IPR000182">
    <property type="entry name" value="GNAT_dom"/>
</dbReference>
<name>A0A1X6YC08_9RHOB</name>
<dbReference type="PROSITE" id="PS51186">
    <property type="entry name" value="GNAT"/>
    <property type="match status" value="1"/>
</dbReference>
<dbReference type="Gene3D" id="3.40.630.30">
    <property type="match status" value="1"/>
</dbReference>
<gene>
    <name evidence="2" type="ORF">ROJ8625_00537</name>
</gene>
<dbReference type="Proteomes" id="UP000193570">
    <property type="component" value="Unassembled WGS sequence"/>
</dbReference>
<feature type="domain" description="N-acetyltransferase" evidence="1">
    <location>
        <begin position="15"/>
        <end position="170"/>
    </location>
</feature>
<accession>A0A1X6YC08</accession>
<dbReference type="OrthoDB" id="6293260at2"/>
<evidence type="ECO:0000259" key="1">
    <source>
        <dbReference type="PROSITE" id="PS51186"/>
    </source>
</evidence>
<dbReference type="Pfam" id="PF13302">
    <property type="entry name" value="Acetyltransf_3"/>
    <property type="match status" value="1"/>
</dbReference>
<evidence type="ECO:0000313" key="2">
    <source>
        <dbReference type="EMBL" id="SLN16249.1"/>
    </source>
</evidence>
<dbReference type="InterPro" id="IPR051531">
    <property type="entry name" value="N-acetyltransferase"/>
</dbReference>
<protein>
    <recommendedName>
        <fullName evidence="1">N-acetyltransferase domain-containing protein</fullName>
    </recommendedName>
</protein>
<dbReference type="PANTHER" id="PTHR43792">
    <property type="entry name" value="GNAT FAMILY, PUTATIVE (AFU_ORTHOLOGUE AFUA_3G00765)-RELATED-RELATED"/>
    <property type="match status" value="1"/>
</dbReference>
<dbReference type="RefSeq" id="WP_085790280.1">
    <property type="nucleotide sequence ID" value="NZ_FWFK01000001.1"/>
</dbReference>
<dbReference type="InterPro" id="IPR016181">
    <property type="entry name" value="Acyl_CoA_acyltransferase"/>
</dbReference>
<organism evidence="2 3">
    <name type="scientific">Roseivivax jejudonensis</name>
    <dbReference type="NCBI Taxonomy" id="1529041"/>
    <lineage>
        <taxon>Bacteria</taxon>
        <taxon>Pseudomonadati</taxon>
        <taxon>Pseudomonadota</taxon>
        <taxon>Alphaproteobacteria</taxon>
        <taxon>Rhodobacterales</taxon>
        <taxon>Roseobacteraceae</taxon>
        <taxon>Roseivivax</taxon>
    </lineage>
</organism>
<keyword evidence="3" id="KW-1185">Reference proteome</keyword>
<sequence>MSDVVTVPVIETERLTLRAPRITDLDAFATFFADERARFVGGPSDRVGTWQILLRMSGHWQLRGYGLWVAARRTTGEPVGYAGIVNHVDWPEPELGYAIFAAWEGRGYAFEAAEAARSAAAERFGIARPISLVAPENTRSVRLAKRLGAAFERDIELRGETTYVFRHPGAEGAAA</sequence>
<proteinExistence type="predicted"/>
<dbReference type="AlphaFoldDB" id="A0A1X6YC08"/>
<dbReference type="EMBL" id="FWFK01000001">
    <property type="protein sequence ID" value="SLN16249.1"/>
    <property type="molecule type" value="Genomic_DNA"/>
</dbReference>
<evidence type="ECO:0000313" key="3">
    <source>
        <dbReference type="Proteomes" id="UP000193570"/>
    </source>
</evidence>
<dbReference type="SUPFAM" id="SSF55729">
    <property type="entry name" value="Acyl-CoA N-acyltransferases (Nat)"/>
    <property type="match status" value="1"/>
</dbReference>
<reference evidence="2 3" key="1">
    <citation type="submission" date="2017-03" db="EMBL/GenBank/DDBJ databases">
        <authorList>
            <person name="Afonso C.L."/>
            <person name="Miller P.J."/>
            <person name="Scott M.A."/>
            <person name="Spackman E."/>
            <person name="Goraichik I."/>
            <person name="Dimitrov K.M."/>
            <person name="Suarez D.L."/>
            <person name="Swayne D.E."/>
        </authorList>
    </citation>
    <scope>NUCLEOTIDE SEQUENCE [LARGE SCALE GENOMIC DNA]</scope>
    <source>
        <strain evidence="2 3">CECT 8625</strain>
    </source>
</reference>
<dbReference type="PANTHER" id="PTHR43792:SF1">
    <property type="entry name" value="N-ACETYLTRANSFERASE DOMAIN-CONTAINING PROTEIN"/>
    <property type="match status" value="1"/>
</dbReference>
<dbReference type="GO" id="GO:0016747">
    <property type="term" value="F:acyltransferase activity, transferring groups other than amino-acyl groups"/>
    <property type="evidence" value="ECO:0007669"/>
    <property type="project" value="InterPro"/>
</dbReference>